<dbReference type="RefSeq" id="WP_070251974.1">
    <property type="nucleotide sequence ID" value="NZ_LROM01000152.1"/>
</dbReference>
<evidence type="ECO:0000313" key="2">
    <source>
        <dbReference type="Proteomes" id="UP000175989"/>
    </source>
</evidence>
<dbReference type="Proteomes" id="UP000175989">
    <property type="component" value="Unassembled WGS sequence"/>
</dbReference>
<sequence length="96" mass="10495">MSTTQRKPDPRLNVVKVYLGDEEQATLQSHCAAADISISGFLRQAGMRIATAHQQVTRFPSRQEGAGAGLRRAFSFPGQAQGVRRVSRGALRPMRS</sequence>
<keyword evidence="2" id="KW-1185">Reference proteome</keyword>
<protein>
    <submittedName>
        <fullName evidence="1">Uncharacterized protein</fullName>
    </submittedName>
</protein>
<dbReference type="PATRIC" id="fig|762836.4.peg.5253"/>
<gene>
    <name evidence="1" type="ORF">DUPY_51110</name>
</gene>
<dbReference type="AlphaFoldDB" id="A0A1E7W6C7"/>
<reference evidence="2" key="1">
    <citation type="journal article" date="2016" name="Front. Microbiol.">
        <title>Molecular Keys to the Janthinobacterium and Duganella spp. Interaction with the Plant Pathogen Fusarium graminearum.</title>
        <authorList>
            <person name="Haack F.S."/>
            <person name="Poehlein A."/>
            <person name="Kroger C."/>
            <person name="Voigt C.A."/>
            <person name="Piepenbring M."/>
            <person name="Bode H.B."/>
            <person name="Daniel R."/>
            <person name="Schafer W."/>
            <person name="Streit W.R."/>
        </authorList>
    </citation>
    <scope>NUCLEOTIDE SEQUENCE [LARGE SCALE GENOMIC DNA]</scope>
    <source>
        <strain evidence="2">T54</strain>
    </source>
</reference>
<accession>A0A1E7W6C7</accession>
<comment type="caution">
    <text evidence="1">The sequence shown here is derived from an EMBL/GenBank/DDBJ whole genome shotgun (WGS) entry which is preliminary data.</text>
</comment>
<dbReference type="EMBL" id="LROM01000152">
    <property type="protein sequence ID" value="OEZ91499.1"/>
    <property type="molecule type" value="Genomic_DNA"/>
</dbReference>
<proteinExistence type="predicted"/>
<dbReference type="OrthoDB" id="8778082at2"/>
<evidence type="ECO:0000313" key="1">
    <source>
        <dbReference type="EMBL" id="OEZ91499.1"/>
    </source>
</evidence>
<name>A0A1E7W6C7_9BURK</name>
<organism evidence="1 2">
    <name type="scientific">Duganella phyllosphaerae</name>
    <dbReference type="NCBI Taxonomy" id="762836"/>
    <lineage>
        <taxon>Bacteria</taxon>
        <taxon>Pseudomonadati</taxon>
        <taxon>Pseudomonadota</taxon>
        <taxon>Betaproteobacteria</taxon>
        <taxon>Burkholderiales</taxon>
        <taxon>Oxalobacteraceae</taxon>
        <taxon>Telluria group</taxon>
        <taxon>Duganella</taxon>
    </lineage>
</organism>